<gene>
    <name evidence="10" type="ORF">THARTR1_01159</name>
</gene>
<feature type="compositionally biased region" description="Basic and acidic residues" evidence="8">
    <location>
        <begin position="308"/>
        <end position="324"/>
    </location>
</feature>
<evidence type="ECO:0000256" key="6">
    <source>
        <dbReference type="ARBA" id="ARBA00023027"/>
    </source>
</evidence>
<proteinExistence type="inferred from homology"/>
<dbReference type="GO" id="GO:0046872">
    <property type="term" value="F:metal ion binding"/>
    <property type="evidence" value="ECO:0007669"/>
    <property type="project" value="UniProtKB-KW"/>
</dbReference>
<dbReference type="PANTHER" id="PTHR11085">
    <property type="entry name" value="NAD-DEPENDENT PROTEIN DEACYLASE SIRTUIN-5, MITOCHONDRIAL-RELATED"/>
    <property type="match status" value="1"/>
</dbReference>
<evidence type="ECO:0000256" key="8">
    <source>
        <dbReference type="SAM" id="MobiDB-lite"/>
    </source>
</evidence>
<dbReference type="EMBL" id="MTYI01000016">
    <property type="protein sequence ID" value="PNP58911.1"/>
    <property type="molecule type" value="Genomic_DNA"/>
</dbReference>
<dbReference type="InterPro" id="IPR029035">
    <property type="entry name" value="DHS-like_NAD/FAD-binding_dom"/>
</dbReference>
<feature type="region of interest" description="Disordered" evidence="8">
    <location>
        <begin position="293"/>
        <end position="410"/>
    </location>
</feature>
<dbReference type="AlphaFoldDB" id="A0A2K0UMA5"/>
<feature type="binding site" evidence="7">
    <location>
        <position position="153"/>
    </location>
    <ligand>
        <name>Zn(2+)</name>
        <dbReference type="ChEBI" id="CHEBI:29105"/>
    </ligand>
</feature>
<evidence type="ECO:0000256" key="7">
    <source>
        <dbReference type="PROSITE-ProRule" id="PRU00236"/>
    </source>
</evidence>
<dbReference type="Gene3D" id="3.40.50.1220">
    <property type="entry name" value="TPP-binding domain"/>
    <property type="match status" value="1"/>
</dbReference>
<evidence type="ECO:0000313" key="10">
    <source>
        <dbReference type="EMBL" id="PNP58911.1"/>
    </source>
</evidence>
<keyword evidence="3" id="KW-0808">Transferase</keyword>
<evidence type="ECO:0000256" key="1">
    <source>
        <dbReference type="ARBA" id="ARBA00001947"/>
    </source>
</evidence>
<dbReference type="InterPro" id="IPR026591">
    <property type="entry name" value="Sirtuin_cat_small_dom_sf"/>
</dbReference>
<evidence type="ECO:0000259" key="9">
    <source>
        <dbReference type="PROSITE" id="PS50305"/>
    </source>
</evidence>
<accession>A0A2K0UMA5</accession>
<evidence type="ECO:0000313" key="11">
    <source>
        <dbReference type="Proteomes" id="UP000236290"/>
    </source>
</evidence>
<feature type="compositionally biased region" description="Basic and acidic residues" evidence="8">
    <location>
        <begin position="335"/>
        <end position="384"/>
    </location>
</feature>
<keyword evidence="5 7" id="KW-0862">Zinc</keyword>
<feature type="domain" description="Deacetylase sirtuin-type" evidence="9">
    <location>
        <begin position="1"/>
        <end position="251"/>
    </location>
</feature>
<keyword evidence="6" id="KW-0520">NAD</keyword>
<comment type="caution">
    <text evidence="10">The sequence shown here is derived from an EMBL/GenBank/DDBJ whole genome shotgun (WGS) entry which is preliminary data.</text>
</comment>
<dbReference type="GO" id="GO:0070403">
    <property type="term" value="F:NAD+ binding"/>
    <property type="evidence" value="ECO:0007669"/>
    <property type="project" value="InterPro"/>
</dbReference>
<dbReference type="PROSITE" id="PS50305">
    <property type="entry name" value="SIRTUIN"/>
    <property type="match status" value="1"/>
</dbReference>
<feature type="binding site" evidence="7">
    <location>
        <position position="156"/>
    </location>
    <ligand>
        <name>Zn(2+)</name>
        <dbReference type="ChEBI" id="CHEBI:29105"/>
    </ligand>
</feature>
<evidence type="ECO:0000256" key="3">
    <source>
        <dbReference type="ARBA" id="ARBA00022679"/>
    </source>
</evidence>
<dbReference type="InterPro" id="IPR003000">
    <property type="entry name" value="Sirtuin"/>
</dbReference>
<evidence type="ECO:0000256" key="2">
    <source>
        <dbReference type="ARBA" id="ARBA00006924"/>
    </source>
</evidence>
<dbReference type="InterPro" id="IPR026590">
    <property type="entry name" value="Ssirtuin_cat_dom"/>
</dbReference>
<dbReference type="GO" id="GO:0005634">
    <property type="term" value="C:nucleus"/>
    <property type="evidence" value="ECO:0007669"/>
    <property type="project" value="TreeGrafter"/>
</dbReference>
<reference evidence="10 11" key="1">
    <citation type="submission" date="2017-02" db="EMBL/GenBank/DDBJ databases">
        <title>Genomes of Trichoderma spp. with biocontrol activity.</title>
        <authorList>
            <person name="Gardiner D."/>
            <person name="Kazan K."/>
            <person name="Vos C."/>
            <person name="Harvey P."/>
        </authorList>
    </citation>
    <scope>NUCLEOTIDE SEQUENCE [LARGE SCALE GENOMIC DNA]</scope>
    <source>
        <strain evidence="10 11">Tr1</strain>
    </source>
</reference>
<protein>
    <recommendedName>
        <fullName evidence="9">Deacetylase sirtuin-type domain-containing protein</fullName>
    </recommendedName>
</protein>
<dbReference type="GO" id="GO:0017136">
    <property type="term" value="F:histone deacetylase activity, NAD-dependent"/>
    <property type="evidence" value="ECO:0007669"/>
    <property type="project" value="TreeGrafter"/>
</dbReference>
<comment type="cofactor">
    <cofactor evidence="1">
        <name>Zn(2+)</name>
        <dbReference type="ChEBI" id="CHEBI:29105"/>
    </cofactor>
</comment>
<feature type="binding site" evidence="7">
    <location>
        <position position="129"/>
    </location>
    <ligand>
        <name>Zn(2+)</name>
        <dbReference type="ChEBI" id="CHEBI:29105"/>
    </ligand>
</feature>
<dbReference type="Gene3D" id="3.30.1600.10">
    <property type="entry name" value="SIR2/SIRT2 'Small Domain"/>
    <property type="match status" value="1"/>
</dbReference>
<organism evidence="10 11">
    <name type="scientific">Trichoderma harzianum</name>
    <name type="common">Hypocrea lixii</name>
    <dbReference type="NCBI Taxonomy" id="5544"/>
    <lineage>
        <taxon>Eukaryota</taxon>
        <taxon>Fungi</taxon>
        <taxon>Dikarya</taxon>
        <taxon>Ascomycota</taxon>
        <taxon>Pezizomycotina</taxon>
        <taxon>Sordariomycetes</taxon>
        <taxon>Hypocreomycetidae</taxon>
        <taxon>Hypocreales</taxon>
        <taxon>Hypocreaceae</taxon>
        <taxon>Trichoderma</taxon>
    </lineage>
</organism>
<dbReference type="Proteomes" id="UP000236290">
    <property type="component" value="Unassembled WGS sequence"/>
</dbReference>
<sequence>MGQEESHLASAAGPPATLEERSLEAVAGYIKSGNTGLYSNLARLKLPYAEAVFDISYFRNHPEPFYVLAQELYPGKFHPTISHAFIALLAEKGLLQMLFTQNIDCLERAAGVPTDKIVEAHGSFATQRCIECKVEFPDAEMRAHVTRGDVPKCNECKGLVKPDITFFGEALPRDFSEKSHNTVMADLVLIIGTSLTVYPFASLPDMARKEIPRVLFNMEKVGSLGSRTDDVLELGACDDGIRRLAELLGWTDELDDTWRNIVGNEEAERQLRSQTARDEEIEDELQKLTGEIETVLKLEEEEEEKEEKEEKKKEDEEKSQKAGDDAPSDAQTTKGDADVKEAAKTEDVNAEQEEKPSEADSKPVDEPSSRTAPPKDQESTKQKAQEATTVDGKEVEEPTKKEGEEKPQQD</sequence>
<dbReference type="PANTHER" id="PTHR11085:SF6">
    <property type="entry name" value="NAD-DEPENDENT PROTEIN DEACETYLASE SIRTUIN-2"/>
    <property type="match status" value="1"/>
</dbReference>
<comment type="similarity">
    <text evidence="2">Belongs to the sirtuin family. Class I subfamily.</text>
</comment>
<feature type="binding site" evidence="7">
    <location>
        <position position="132"/>
    </location>
    <ligand>
        <name>Zn(2+)</name>
        <dbReference type="ChEBI" id="CHEBI:29105"/>
    </ligand>
</feature>
<feature type="active site" description="Proton acceptor" evidence="7">
    <location>
        <position position="121"/>
    </location>
</feature>
<evidence type="ECO:0000256" key="4">
    <source>
        <dbReference type="ARBA" id="ARBA00022723"/>
    </source>
</evidence>
<dbReference type="SUPFAM" id="SSF52467">
    <property type="entry name" value="DHS-like NAD/FAD-binding domain"/>
    <property type="match status" value="1"/>
</dbReference>
<dbReference type="Pfam" id="PF02146">
    <property type="entry name" value="SIR2"/>
    <property type="match status" value="1"/>
</dbReference>
<feature type="compositionally biased region" description="Basic and acidic residues" evidence="8">
    <location>
        <begin position="391"/>
        <end position="410"/>
    </location>
</feature>
<keyword evidence="4 7" id="KW-0479">Metal-binding</keyword>
<dbReference type="InterPro" id="IPR050134">
    <property type="entry name" value="NAD-dep_sirtuin_deacylases"/>
</dbReference>
<dbReference type="OrthoDB" id="420264at2759"/>
<evidence type="ECO:0000256" key="5">
    <source>
        <dbReference type="ARBA" id="ARBA00022833"/>
    </source>
</evidence>
<name>A0A2K0UMA5_TRIHA</name>